<accession>A0A0B6YNQ7</accession>
<reference evidence="2" key="1">
    <citation type="submission" date="2014-12" db="EMBL/GenBank/DDBJ databases">
        <title>Insight into the proteome of Arion vulgaris.</title>
        <authorList>
            <person name="Aradska J."/>
            <person name="Bulat T."/>
            <person name="Smidak R."/>
            <person name="Sarate P."/>
            <person name="Gangsoo J."/>
            <person name="Sialana F."/>
            <person name="Bilban M."/>
            <person name="Lubec G."/>
        </authorList>
    </citation>
    <scope>NUCLEOTIDE SEQUENCE</scope>
    <source>
        <tissue evidence="2">Skin</tissue>
    </source>
</reference>
<sequence length="87" mass="9453">GSDVDIRGTQSRNKKSKYTSLTFDLQSGSLSQSSNANVRPQTGSVNKPELKTSSNDSTTRSDHSSVIPETDTLTQINRSPDKLETHS</sequence>
<dbReference type="AlphaFoldDB" id="A0A0B6YNQ7"/>
<feature type="non-terminal residue" evidence="2">
    <location>
        <position position="1"/>
    </location>
</feature>
<organism evidence="2">
    <name type="scientific">Arion vulgaris</name>
    <dbReference type="NCBI Taxonomy" id="1028688"/>
    <lineage>
        <taxon>Eukaryota</taxon>
        <taxon>Metazoa</taxon>
        <taxon>Spiralia</taxon>
        <taxon>Lophotrochozoa</taxon>
        <taxon>Mollusca</taxon>
        <taxon>Gastropoda</taxon>
        <taxon>Heterobranchia</taxon>
        <taxon>Euthyneura</taxon>
        <taxon>Panpulmonata</taxon>
        <taxon>Eupulmonata</taxon>
        <taxon>Stylommatophora</taxon>
        <taxon>Helicina</taxon>
        <taxon>Arionoidea</taxon>
        <taxon>Arionidae</taxon>
        <taxon>Arion</taxon>
    </lineage>
</organism>
<feature type="compositionally biased region" description="Polar residues" evidence="1">
    <location>
        <begin position="27"/>
        <end position="58"/>
    </location>
</feature>
<dbReference type="EMBL" id="HACG01010942">
    <property type="protein sequence ID" value="CEK57807.1"/>
    <property type="molecule type" value="Transcribed_RNA"/>
</dbReference>
<protein>
    <submittedName>
        <fullName evidence="2">Uncharacterized protein</fullName>
    </submittedName>
</protein>
<evidence type="ECO:0000313" key="2">
    <source>
        <dbReference type="EMBL" id="CEK57807.1"/>
    </source>
</evidence>
<gene>
    <name evidence="2" type="primary">ORF31115</name>
</gene>
<proteinExistence type="predicted"/>
<name>A0A0B6YNQ7_9EUPU</name>
<evidence type="ECO:0000256" key="1">
    <source>
        <dbReference type="SAM" id="MobiDB-lite"/>
    </source>
</evidence>
<feature type="region of interest" description="Disordered" evidence="1">
    <location>
        <begin position="27"/>
        <end position="87"/>
    </location>
</feature>
<feature type="non-terminal residue" evidence="2">
    <location>
        <position position="87"/>
    </location>
</feature>